<dbReference type="WBParaSite" id="EEL_0000157401-mRNA-1">
    <property type="protein sequence ID" value="EEL_0000157401-mRNA-1"/>
    <property type="gene ID" value="EEL_0000157401"/>
</dbReference>
<evidence type="ECO:0000313" key="2">
    <source>
        <dbReference type="Proteomes" id="UP000050640"/>
    </source>
</evidence>
<feature type="compositionally biased region" description="Polar residues" evidence="1">
    <location>
        <begin position="41"/>
        <end position="72"/>
    </location>
</feature>
<sequence length="252" mass="28311">MTPDEESKKILQPLSPNVKRRRNEALKTVNSNSGARPGQLRSAQQVDNTTTPTSRSHGITKQRQLLSQSKTVQKGKCPLAVRPEKLKKEVSREFPGASNSKSVPQPVNSTRSEIAGLHSGLPTSSVAHSSVKIRKSGKPSTSMTIETHRAILKSEHKGRIYVGEKFLLLLEELLKEMRNSRSLHNFYFGKQKDDTLKLKRLTDAIRAFDVLTVVFGQQIQKCDEELHAALEQSRKYGILFAFQANFMKFTQL</sequence>
<dbReference type="AlphaFoldDB" id="A0A0R3RJB5"/>
<feature type="compositionally biased region" description="Polar residues" evidence="1">
    <location>
        <begin position="97"/>
        <end position="112"/>
    </location>
</feature>
<accession>A0A0R3RJB5</accession>
<protein>
    <submittedName>
        <fullName evidence="3">Uncharacterized protein</fullName>
    </submittedName>
</protein>
<feature type="compositionally biased region" description="Basic and acidic residues" evidence="1">
    <location>
        <begin position="82"/>
        <end position="92"/>
    </location>
</feature>
<name>A0A0R3RJB5_9BILA</name>
<reference evidence="3" key="1">
    <citation type="submission" date="2017-02" db="UniProtKB">
        <authorList>
            <consortium name="WormBaseParasite"/>
        </authorList>
    </citation>
    <scope>IDENTIFICATION</scope>
</reference>
<evidence type="ECO:0000256" key="1">
    <source>
        <dbReference type="SAM" id="MobiDB-lite"/>
    </source>
</evidence>
<keyword evidence="2" id="KW-1185">Reference proteome</keyword>
<organism evidence="2 3">
    <name type="scientific">Elaeophora elaphi</name>
    <dbReference type="NCBI Taxonomy" id="1147741"/>
    <lineage>
        <taxon>Eukaryota</taxon>
        <taxon>Metazoa</taxon>
        <taxon>Ecdysozoa</taxon>
        <taxon>Nematoda</taxon>
        <taxon>Chromadorea</taxon>
        <taxon>Rhabditida</taxon>
        <taxon>Spirurina</taxon>
        <taxon>Spiruromorpha</taxon>
        <taxon>Filarioidea</taxon>
        <taxon>Onchocercidae</taxon>
        <taxon>Elaeophora</taxon>
    </lineage>
</organism>
<evidence type="ECO:0000313" key="3">
    <source>
        <dbReference type="WBParaSite" id="EEL_0000157401-mRNA-1"/>
    </source>
</evidence>
<dbReference type="Proteomes" id="UP000050640">
    <property type="component" value="Unplaced"/>
</dbReference>
<feature type="region of interest" description="Disordered" evidence="1">
    <location>
        <begin position="1"/>
        <end position="142"/>
    </location>
</feature>
<proteinExistence type="predicted"/>